<dbReference type="InterPro" id="IPR003358">
    <property type="entry name" value="tRNA_(Gua-N-7)_MeTrfase_Trmb"/>
</dbReference>
<feature type="non-terminal residue" evidence="8">
    <location>
        <position position="87"/>
    </location>
</feature>
<evidence type="ECO:0000256" key="6">
    <source>
        <dbReference type="ARBA" id="ARBA00022691"/>
    </source>
</evidence>
<keyword evidence="6" id="KW-0949">S-adenosyl-L-methionine</keyword>
<comment type="catalytic activity">
    <reaction evidence="1">
        <text>guanosine(46) in tRNA + S-adenosyl-L-methionine = N(7)-methylguanosine(46) in tRNA + S-adenosyl-L-homocysteine</text>
        <dbReference type="Rhea" id="RHEA:42708"/>
        <dbReference type="Rhea" id="RHEA-COMP:10188"/>
        <dbReference type="Rhea" id="RHEA-COMP:10189"/>
        <dbReference type="ChEBI" id="CHEBI:57856"/>
        <dbReference type="ChEBI" id="CHEBI:59789"/>
        <dbReference type="ChEBI" id="CHEBI:74269"/>
        <dbReference type="ChEBI" id="CHEBI:74480"/>
        <dbReference type="EC" id="2.1.1.33"/>
    </reaction>
</comment>
<dbReference type="Gene3D" id="3.40.50.150">
    <property type="entry name" value="Vaccinia Virus protein VP39"/>
    <property type="match status" value="1"/>
</dbReference>
<reference evidence="8 9" key="1">
    <citation type="journal article" date="2012" name="J. Bacteriol.">
        <title>Draft Genome Sequence of Mesorhizobium alhagi CCNWXJ12-2T, a Novel Salt-Resistant Species Isolated from the Desert of Northwestern China.</title>
        <authorList>
            <person name="Zhou M."/>
            <person name="Chen W."/>
            <person name="Chen H."/>
            <person name="Wei G."/>
        </authorList>
    </citation>
    <scope>NUCLEOTIDE SEQUENCE [LARGE SCALE GENOMIC DNA]</scope>
    <source>
        <strain evidence="8 9">CCNWXJ12-2</strain>
    </source>
</reference>
<dbReference type="EMBL" id="AHAM01000022">
    <property type="protein sequence ID" value="EHK58946.1"/>
    <property type="molecule type" value="Genomic_DNA"/>
</dbReference>
<evidence type="ECO:0000256" key="1">
    <source>
        <dbReference type="ARBA" id="ARBA00000142"/>
    </source>
</evidence>
<dbReference type="GO" id="GO:0008176">
    <property type="term" value="F:tRNA (guanine(46)-N7)-methyltransferase activity"/>
    <property type="evidence" value="ECO:0007669"/>
    <property type="project" value="UniProtKB-EC"/>
</dbReference>
<dbReference type="AlphaFoldDB" id="H0HJX5"/>
<comment type="function">
    <text evidence="2">Catalyzes the formation of N(7)-methylguanine at position 46 (m7G46) in tRNA.</text>
</comment>
<proteinExistence type="predicted"/>
<evidence type="ECO:0000256" key="2">
    <source>
        <dbReference type="ARBA" id="ARBA00003015"/>
    </source>
</evidence>
<evidence type="ECO:0000256" key="5">
    <source>
        <dbReference type="ARBA" id="ARBA00022679"/>
    </source>
</evidence>
<dbReference type="Proteomes" id="UP000003250">
    <property type="component" value="Unassembled WGS sequence"/>
</dbReference>
<dbReference type="InterPro" id="IPR029063">
    <property type="entry name" value="SAM-dependent_MTases_sf"/>
</dbReference>
<dbReference type="PROSITE" id="PS51625">
    <property type="entry name" value="SAM_MT_TRMB"/>
    <property type="match status" value="1"/>
</dbReference>
<evidence type="ECO:0000256" key="4">
    <source>
        <dbReference type="ARBA" id="ARBA00022603"/>
    </source>
</evidence>
<name>H0HJX5_9HYPH</name>
<sequence length="87" mass="9558">MTGERRERSTEAFFGRRHGKTIRPAQASALATGLEKYRIDLDQPAPGDLRRLFPVDVSKLRLEIGFGGGEHLRHAAAVDPDTGFIGV</sequence>
<dbReference type="EC" id="2.1.1.33" evidence="3"/>
<gene>
    <name evidence="8" type="primary">trmB</name>
    <name evidence="8" type="ORF">MAXJ12_02151</name>
</gene>
<protein>
    <recommendedName>
        <fullName evidence="3">tRNA (guanine(46)-N(7))-methyltransferase</fullName>
        <ecNumber evidence="3">2.1.1.33</ecNumber>
    </recommendedName>
</protein>
<evidence type="ECO:0000313" key="8">
    <source>
        <dbReference type="EMBL" id="EHK58946.1"/>
    </source>
</evidence>
<keyword evidence="9" id="KW-1185">Reference proteome</keyword>
<evidence type="ECO:0000313" key="9">
    <source>
        <dbReference type="Proteomes" id="UP000003250"/>
    </source>
</evidence>
<accession>H0HJX5</accession>
<evidence type="ECO:0000256" key="7">
    <source>
        <dbReference type="ARBA" id="ARBA00022694"/>
    </source>
</evidence>
<keyword evidence="4 8" id="KW-0489">Methyltransferase</keyword>
<keyword evidence="5 8" id="KW-0808">Transferase</keyword>
<evidence type="ECO:0000256" key="3">
    <source>
        <dbReference type="ARBA" id="ARBA00011977"/>
    </source>
</evidence>
<keyword evidence="7" id="KW-0819">tRNA processing</keyword>
<organism evidence="8 9">
    <name type="scientific">Mesorhizobium alhagi CCNWXJ12-2</name>
    <dbReference type="NCBI Taxonomy" id="1107882"/>
    <lineage>
        <taxon>Bacteria</taxon>
        <taxon>Pseudomonadati</taxon>
        <taxon>Pseudomonadota</taxon>
        <taxon>Alphaproteobacteria</taxon>
        <taxon>Hyphomicrobiales</taxon>
        <taxon>Phyllobacteriaceae</taxon>
        <taxon>Allomesorhizobium</taxon>
    </lineage>
</organism>